<dbReference type="Proteomes" id="UP001152795">
    <property type="component" value="Unassembled WGS sequence"/>
</dbReference>
<protein>
    <submittedName>
        <fullName evidence="2">Myosin heavy fast skeletal muscle</fullName>
    </submittedName>
</protein>
<organism evidence="2 3">
    <name type="scientific">Paramuricea clavata</name>
    <name type="common">Red gorgonian</name>
    <name type="synonym">Violescent sea-whip</name>
    <dbReference type="NCBI Taxonomy" id="317549"/>
    <lineage>
        <taxon>Eukaryota</taxon>
        <taxon>Metazoa</taxon>
        <taxon>Cnidaria</taxon>
        <taxon>Anthozoa</taxon>
        <taxon>Octocorallia</taxon>
        <taxon>Malacalcyonacea</taxon>
        <taxon>Plexauridae</taxon>
        <taxon>Paramuricea</taxon>
    </lineage>
</organism>
<evidence type="ECO:0000256" key="1">
    <source>
        <dbReference type="SAM" id="MobiDB-lite"/>
    </source>
</evidence>
<comment type="caution">
    <text evidence="2">The sequence shown here is derived from an EMBL/GenBank/DDBJ whole genome shotgun (WGS) entry which is preliminary data.</text>
</comment>
<feature type="region of interest" description="Disordered" evidence="1">
    <location>
        <begin position="249"/>
        <end position="287"/>
    </location>
</feature>
<dbReference type="InterPro" id="IPR001878">
    <property type="entry name" value="Znf_CCHC"/>
</dbReference>
<keyword evidence="3" id="KW-1185">Reference proteome</keyword>
<dbReference type="EMBL" id="CACRXK020002368">
    <property type="protein sequence ID" value="CAB3993983.1"/>
    <property type="molecule type" value="Genomic_DNA"/>
</dbReference>
<dbReference type="Gene3D" id="4.10.60.10">
    <property type="entry name" value="Zinc finger, CCHC-type"/>
    <property type="match status" value="1"/>
</dbReference>
<feature type="compositionally biased region" description="Basic and acidic residues" evidence="1">
    <location>
        <begin position="250"/>
        <end position="270"/>
    </location>
</feature>
<dbReference type="PROSITE" id="PS50158">
    <property type="entry name" value="ZF_CCHC"/>
    <property type="match status" value="1"/>
</dbReference>
<dbReference type="PANTHER" id="PTHR47481">
    <property type="match status" value="1"/>
</dbReference>
<sequence length="375" mass="42058">MSSTGYGPRSNAKLQRLLFDRDETKYELWETRLLGYLQTIKLKKTILSSAPLEQEGDEMKNEESYAELRQLLDDTSLSLVMRDATGDGRKALKILRDHYASQGKPRIIALYTELTSLKKGTSKTVTDYLIRAERSIMALKNAKETLSDRLVIAMILKGLPDSYKLFVVHITQSTSEITFAMFKSQLKSFEETEKFNCKPKTDQVMKTDSPSFSASSYVACYACGRKGHIMKDCPDKTKSETSKWCSYRKSTTDSDSTCRRHQRKDQEATKVKQATFGGQSDDPGDEHSYTVNVQGSHLKQSQYKANGMLLDTGATSHIVTKDVLKRVDGNFNPAKHYMELADGTRRNNVALKRGDAEVSISGLVTKQDGGCYIAP</sequence>
<dbReference type="OrthoDB" id="10059408at2759"/>
<dbReference type="GO" id="GO:0008270">
    <property type="term" value="F:zinc ion binding"/>
    <property type="evidence" value="ECO:0007669"/>
    <property type="project" value="InterPro"/>
</dbReference>
<dbReference type="PANTHER" id="PTHR47481:SF14">
    <property type="entry name" value="RETROTRANSPOSON COPIA-LIKE N-TERMINAL DOMAIN-CONTAINING PROTEIN"/>
    <property type="match status" value="1"/>
</dbReference>
<dbReference type="SUPFAM" id="SSF57756">
    <property type="entry name" value="Retrovirus zinc finger-like domains"/>
    <property type="match status" value="1"/>
</dbReference>
<evidence type="ECO:0000313" key="3">
    <source>
        <dbReference type="Proteomes" id="UP001152795"/>
    </source>
</evidence>
<dbReference type="GO" id="GO:0003676">
    <property type="term" value="F:nucleic acid binding"/>
    <property type="evidence" value="ECO:0007669"/>
    <property type="project" value="InterPro"/>
</dbReference>
<accession>A0A6S7GQJ0</accession>
<dbReference type="Pfam" id="PF00098">
    <property type="entry name" value="zf-CCHC"/>
    <property type="match status" value="1"/>
</dbReference>
<dbReference type="InterPro" id="IPR036875">
    <property type="entry name" value="Znf_CCHC_sf"/>
</dbReference>
<evidence type="ECO:0000313" key="2">
    <source>
        <dbReference type="EMBL" id="CAB3993983.1"/>
    </source>
</evidence>
<proteinExistence type="predicted"/>
<name>A0A6S7GQJ0_PARCT</name>
<dbReference type="Pfam" id="PF14223">
    <property type="entry name" value="Retrotran_gag_2"/>
    <property type="match status" value="1"/>
</dbReference>
<gene>
    <name evidence="2" type="ORF">PACLA_8A067958</name>
</gene>
<reference evidence="2" key="1">
    <citation type="submission" date="2020-04" db="EMBL/GenBank/DDBJ databases">
        <authorList>
            <person name="Alioto T."/>
            <person name="Alioto T."/>
            <person name="Gomez Garrido J."/>
        </authorList>
    </citation>
    <scope>NUCLEOTIDE SEQUENCE</scope>
    <source>
        <strain evidence="2">A484AB</strain>
    </source>
</reference>
<dbReference type="AlphaFoldDB" id="A0A6S7GQJ0"/>
<dbReference type="SMART" id="SM00343">
    <property type="entry name" value="ZnF_C2HC"/>
    <property type="match status" value="1"/>
</dbReference>